<dbReference type="InterPro" id="IPR013597">
    <property type="entry name" value="Mat_intron_G2"/>
</dbReference>
<dbReference type="Pfam" id="PF08388">
    <property type="entry name" value="GIIM"/>
    <property type="match status" value="1"/>
</dbReference>
<evidence type="ECO:0000259" key="1">
    <source>
        <dbReference type="Pfam" id="PF08388"/>
    </source>
</evidence>
<organism evidence="2">
    <name type="scientific">Mariniphaga anaerophila</name>
    <dbReference type="NCBI Taxonomy" id="1484053"/>
    <lineage>
        <taxon>Bacteria</taxon>
        <taxon>Pseudomonadati</taxon>
        <taxon>Bacteroidota</taxon>
        <taxon>Bacteroidia</taxon>
        <taxon>Marinilabiliales</taxon>
        <taxon>Prolixibacteraceae</taxon>
        <taxon>Mariniphaga</taxon>
    </lineage>
</organism>
<comment type="caution">
    <text evidence="2">The sequence shown here is derived from an EMBL/GenBank/DDBJ whole genome shotgun (WGS) entry which is preliminary data.</text>
</comment>
<dbReference type="Proteomes" id="UP000886047">
    <property type="component" value="Unassembled WGS sequence"/>
</dbReference>
<dbReference type="EMBL" id="DSDK01000360">
    <property type="protein sequence ID" value="HDR51275.1"/>
    <property type="molecule type" value="Genomic_DNA"/>
</dbReference>
<sequence>MRGWANYHKGICSKCTFARLGTFIYWQLKRWAKYQHGNKNRWWIYHRYFHDNHFTDQRNTPKGIEHNRLYRIAYVPIRYHVKVKARANPFLEEYDKYFFQRTKWRENLAKECKQITTFMGNKNSS</sequence>
<accession>A0A831PK80</accession>
<feature type="domain" description="Group II intron maturase-specific" evidence="1">
    <location>
        <begin position="1"/>
        <end position="49"/>
    </location>
</feature>
<reference evidence="2" key="1">
    <citation type="journal article" date="2020" name="mSystems">
        <title>Genome- and Community-Level Interaction Insights into Carbon Utilization and Element Cycling Functions of Hydrothermarchaeota in Hydrothermal Sediment.</title>
        <authorList>
            <person name="Zhou Z."/>
            <person name="Liu Y."/>
            <person name="Xu W."/>
            <person name="Pan J."/>
            <person name="Luo Z.H."/>
            <person name="Li M."/>
        </authorList>
    </citation>
    <scope>NUCLEOTIDE SEQUENCE [LARGE SCALE GENOMIC DNA]</scope>
    <source>
        <strain evidence="2">SpSt-1217</strain>
    </source>
</reference>
<name>A0A831PK80_9BACT</name>
<proteinExistence type="predicted"/>
<gene>
    <name evidence="2" type="ORF">ENN90_06600</name>
</gene>
<protein>
    <recommendedName>
        <fullName evidence="1">Group II intron maturase-specific domain-containing protein</fullName>
    </recommendedName>
</protein>
<evidence type="ECO:0000313" key="2">
    <source>
        <dbReference type="EMBL" id="HDR51275.1"/>
    </source>
</evidence>
<dbReference type="AlphaFoldDB" id="A0A831PK80"/>